<evidence type="ECO:0000313" key="1">
    <source>
        <dbReference type="EMBL" id="KAG0417390.1"/>
    </source>
</evidence>
<dbReference type="Proteomes" id="UP000805193">
    <property type="component" value="Unassembled WGS sequence"/>
</dbReference>
<proteinExistence type="predicted"/>
<gene>
    <name evidence="1" type="ORF">HPB47_005632</name>
</gene>
<keyword evidence="2" id="KW-1185">Reference proteome</keyword>
<protein>
    <submittedName>
        <fullName evidence="1">Uncharacterized protein</fullName>
    </submittedName>
</protein>
<name>A0AC60PCB6_IXOPE</name>
<comment type="caution">
    <text evidence="1">The sequence shown here is derived from an EMBL/GenBank/DDBJ whole genome shotgun (WGS) entry which is preliminary data.</text>
</comment>
<reference evidence="1 2" key="1">
    <citation type="journal article" date="2020" name="Cell">
        <title>Large-Scale Comparative Analyses of Tick Genomes Elucidate Their Genetic Diversity and Vector Capacities.</title>
        <authorList>
            <consortium name="Tick Genome and Microbiome Consortium (TIGMIC)"/>
            <person name="Jia N."/>
            <person name="Wang J."/>
            <person name="Shi W."/>
            <person name="Du L."/>
            <person name="Sun Y."/>
            <person name="Zhan W."/>
            <person name="Jiang J.F."/>
            <person name="Wang Q."/>
            <person name="Zhang B."/>
            <person name="Ji P."/>
            <person name="Bell-Sakyi L."/>
            <person name="Cui X.M."/>
            <person name="Yuan T.T."/>
            <person name="Jiang B.G."/>
            <person name="Yang W.F."/>
            <person name="Lam T.T."/>
            <person name="Chang Q.C."/>
            <person name="Ding S.J."/>
            <person name="Wang X.J."/>
            <person name="Zhu J.G."/>
            <person name="Ruan X.D."/>
            <person name="Zhao L."/>
            <person name="Wei J.T."/>
            <person name="Ye R.Z."/>
            <person name="Que T.C."/>
            <person name="Du C.H."/>
            <person name="Zhou Y.H."/>
            <person name="Cheng J.X."/>
            <person name="Dai P.F."/>
            <person name="Guo W.B."/>
            <person name="Han X.H."/>
            <person name="Huang E.J."/>
            <person name="Li L.F."/>
            <person name="Wei W."/>
            <person name="Gao Y.C."/>
            <person name="Liu J.Z."/>
            <person name="Shao H.Z."/>
            <person name="Wang X."/>
            <person name="Wang C.C."/>
            <person name="Yang T.C."/>
            <person name="Huo Q.B."/>
            <person name="Li W."/>
            <person name="Chen H.Y."/>
            <person name="Chen S.E."/>
            <person name="Zhou L.G."/>
            <person name="Ni X.B."/>
            <person name="Tian J.H."/>
            <person name="Sheng Y."/>
            <person name="Liu T."/>
            <person name="Pan Y.S."/>
            <person name="Xia L.Y."/>
            <person name="Li J."/>
            <person name="Zhao F."/>
            <person name="Cao W.C."/>
        </authorList>
    </citation>
    <scope>NUCLEOTIDE SEQUENCE [LARGE SCALE GENOMIC DNA]</scope>
    <source>
        <strain evidence="1">Iper-2018</strain>
    </source>
</reference>
<evidence type="ECO:0000313" key="2">
    <source>
        <dbReference type="Proteomes" id="UP000805193"/>
    </source>
</evidence>
<sequence length="89" mass="8716">MPTVSVGAVVGLLAGVLVSVVESVGDYHACARLSGAPPPPVHAINRGIFVEGLGSVLAAAWGAGCGLTSYSENIGAIGITKACSPASRL</sequence>
<accession>A0AC60PCB6</accession>
<organism evidence="1 2">
    <name type="scientific">Ixodes persulcatus</name>
    <name type="common">Taiga tick</name>
    <dbReference type="NCBI Taxonomy" id="34615"/>
    <lineage>
        <taxon>Eukaryota</taxon>
        <taxon>Metazoa</taxon>
        <taxon>Ecdysozoa</taxon>
        <taxon>Arthropoda</taxon>
        <taxon>Chelicerata</taxon>
        <taxon>Arachnida</taxon>
        <taxon>Acari</taxon>
        <taxon>Parasitiformes</taxon>
        <taxon>Ixodida</taxon>
        <taxon>Ixodoidea</taxon>
        <taxon>Ixodidae</taxon>
        <taxon>Ixodinae</taxon>
        <taxon>Ixodes</taxon>
    </lineage>
</organism>
<dbReference type="EMBL" id="JABSTQ010010847">
    <property type="protein sequence ID" value="KAG0417390.1"/>
    <property type="molecule type" value="Genomic_DNA"/>
</dbReference>